<reference evidence="2 3" key="1">
    <citation type="submission" date="2019-04" db="EMBL/GenBank/DDBJ databases">
        <title>Sphingobacterium olei sp. nov., isolated from oil-contaminated soil.</title>
        <authorList>
            <person name="Liu B."/>
        </authorList>
    </citation>
    <scope>NUCLEOTIDE SEQUENCE [LARGE SCALE GENOMIC DNA]</scope>
    <source>
        <strain evidence="2 3">HAL-9</strain>
    </source>
</reference>
<keyword evidence="1" id="KW-0472">Membrane</keyword>
<organism evidence="2 3">
    <name type="scientific">Sphingobacterium olei</name>
    <dbReference type="NCBI Taxonomy" id="2571155"/>
    <lineage>
        <taxon>Bacteria</taxon>
        <taxon>Pseudomonadati</taxon>
        <taxon>Bacteroidota</taxon>
        <taxon>Sphingobacteriia</taxon>
        <taxon>Sphingobacteriales</taxon>
        <taxon>Sphingobacteriaceae</taxon>
        <taxon>Sphingobacterium</taxon>
    </lineage>
</organism>
<feature type="transmembrane region" description="Helical" evidence="1">
    <location>
        <begin position="32"/>
        <end position="51"/>
    </location>
</feature>
<dbReference type="Pfam" id="PF19885">
    <property type="entry name" value="DUF6358"/>
    <property type="match status" value="1"/>
</dbReference>
<dbReference type="Proteomes" id="UP000306808">
    <property type="component" value="Unassembled WGS sequence"/>
</dbReference>
<keyword evidence="1" id="KW-1133">Transmembrane helix</keyword>
<protein>
    <submittedName>
        <fullName evidence="2">Sortase</fullName>
    </submittedName>
</protein>
<feature type="transmembrane region" description="Helical" evidence="1">
    <location>
        <begin position="5"/>
        <end position="26"/>
    </location>
</feature>
<evidence type="ECO:0000256" key="1">
    <source>
        <dbReference type="SAM" id="Phobius"/>
    </source>
</evidence>
<dbReference type="RefSeq" id="WP_136900617.1">
    <property type="nucleotide sequence ID" value="NZ_SUME01000002.1"/>
</dbReference>
<gene>
    <name evidence="2" type="ORF">FAZ15_07180</name>
</gene>
<dbReference type="InterPro" id="IPR045938">
    <property type="entry name" value="DUF6358"/>
</dbReference>
<accession>A0A4U0P4X2</accession>
<evidence type="ECO:0000313" key="2">
    <source>
        <dbReference type="EMBL" id="TJZ62280.1"/>
    </source>
</evidence>
<dbReference type="EMBL" id="SUME01000002">
    <property type="protein sequence ID" value="TJZ62280.1"/>
    <property type="molecule type" value="Genomic_DNA"/>
</dbReference>
<proteinExistence type="predicted"/>
<keyword evidence="1" id="KW-0812">Transmembrane</keyword>
<evidence type="ECO:0000313" key="3">
    <source>
        <dbReference type="Proteomes" id="UP000306808"/>
    </source>
</evidence>
<dbReference type="OrthoDB" id="713993at2"/>
<keyword evidence="3" id="KW-1185">Reference proteome</keyword>
<dbReference type="AlphaFoldDB" id="A0A4U0P4X2"/>
<name>A0A4U0P4X2_9SPHI</name>
<comment type="caution">
    <text evidence="2">The sequence shown here is derived from an EMBL/GenBank/DDBJ whole genome shotgun (WGS) entry which is preliminary data.</text>
</comment>
<sequence length="78" mass="8578">MKKQIILNVLLNLGIVFLIMSGVAAYKSGNMLILGLAIAIGVVLIYLKMVLLKYVRNQAKPALRTPPLTKQKKNKKTG</sequence>